<dbReference type="SUPFAM" id="SSF53474">
    <property type="entry name" value="alpha/beta-Hydrolases"/>
    <property type="match status" value="1"/>
</dbReference>
<dbReference type="InterPro" id="IPR050309">
    <property type="entry name" value="Type-B_Carboxylest/Lipase"/>
</dbReference>
<organism evidence="3 4">
    <name type="scientific">Halocaridina rubra</name>
    <name type="common">Hawaiian red shrimp</name>
    <dbReference type="NCBI Taxonomy" id="373956"/>
    <lineage>
        <taxon>Eukaryota</taxon>
        <taxon>Metazoa</taxon>
        <taxon>Ecdysozoa</taxon>
        <taxon>Arthropoda</taxon>
        <taxon>Crustacea</taxon>
        <taxon>Multicrustacea</taxon>
        <taxon>Malacostraca</taxon>
        <taxon>Eumalacostraca</taxon>
        <taxon>Eucarida</taxon>
        <taxon>Decapoda</taxon>
        <taxon>Pleocyemata</taxon>
        <taxon>Caridea</taxon>
        <taxon>Atyoidea</taxon>
        <taxon>Atyidae</taxon>
        <taxon>Halocaridina</taxon>
    </lineage>
</organism>
<dbReference type="PANTHER" id="PTHR11559">
    <property type="entry name" value="CARBOXYLESTERASE"/>
    <property type="match status" value="1"/>
</dbReference>
<comment type="caution">
    <text evidence="3">The sequence shown here is derived from an EMBL/GenBank/DDBJ whole genome shotgun (WGS) entry which is preliminary data.</text>
</comment>
<dbReference type="Gene3D" id="3.40.50.1820">
    <property type="entry name" value="alpha/beta hydrolase"/>
    <property type="match status" value="1"/>
</dbReference>
<sequence length="436" mass="49200">MDESLLMDRDIVLVIPQYRLGILGFLRTPGGATGGNMGMLDQLAALKWVQDNIVTFGGDPNHVILAGEDAGGASAIYHMLSPLSEGLFHGVISMSGAPIAPWAIMQREHRFNLMLANFVQCPAYDPKLMVQCFQEIELFAELLNGTQMLMEGRDPVMGNCKIAPAVQDRHLVHETTLFIPEHPLQLLSEGKFHKIPVMMGVTKDVGGYLVDMLFYDFMLFKLELDPDFLKELLPMLLKECDVRDPKSHEEEFADFYFPGKTFDDLPELLPGLMNLLGDVHFKTSILSTAKLLADHVPTRVYRYEYEGGPHLFDVRYPDRTSAPPMPDAVGHGDEMALLLPEGEYEYTPDQKVMSEKLLDAIENFVYGKLDEQTWPLFKAERLDTLVWGHDGSTSVEPFDTSERLKMLESLHNYHHDKIIQSMKEALEAAETTHDEL</sequence>
<feature type="domain" description="Carboxylesterase type B" evidence="2">
    <location>
        <begin position="2"/>
        <end position="380"/>
    </location>
</feature>
<dbReference type="InterPro" id="IPR002018">
    <property type="entry name" value="CarbesteraseB"/>
</dbReference>
<dbReference type="EMBL" id="JAXCGZ010013306">
    <property type="protein sequence ID" value="KAK7072911.1"/>
    <property type="molecule type" value="Genomic_DNA"/>
</dbReference>
<evidence type="ECO:0000313" key="4">
    <source>
        <dbReference type="Proteomes" id="UP001381693"/>
    </source>
</evidence>
<proteinExistence type="predicted"/>
<keyword evidence="4" id="KW-1185">Reference proteome</keyword>
<protein>
    <submittedName>
        <fullName evidence="3">Carboxylesterase 5A</fullName>
    </submittedName>
</protein>
<reference evidence="3 4" key="1">
    <citation type="submission" date="2023-11" db="EMBL/GenBank/DDBJ databases">
        <title>Halocaridina rubra genome assembly.</title>
        <authorList>
            <person name="Smith C."/>
        </authorList>
    </citation>
    <scope>NUCLEOTIDE SEQUENCE [LARGE SCALE GENOMIC DNA]</scope>
    <source>
        <strain evidence="3">EP-1</strain>
        <tissue evidence="3">Whole</tissue>
    </source>
</reference>
<dbReference type="AlphaFoldDB" id="A0AAN8WYN7"/>
<dbReference type="Proteomes" id="UP001381693">
    <property type="component" value="Unassembled WGS sequence"/>
</dbReference>
<evidence type="ECO:0000256" key="1">
    <source>
        <dbReference type="ARBA" id="ARBA00023180"/>
    </source>
</evidence>
<evidence type="ECO:0000259" key="2">
    <source>
        <dbReference type="Pfam" id="PF00135"/>
    </source>
</evidence>
<accession>A0AAN8WYN7</accession>
<gene>
    <name evidence="3" type="primary">CES5A_21</name>
    <name evidence="3" type="ORF">SK128_024401</name>
</gene>
<evidence type="ECO:0000313" key="3">
    <source>
        <dbReference type="EMBL" id="KAK7072911.1"/>
    </source>
</evidence>
<dbReference type="Pfam" id="PF00135">
    <property type="entry name" value="COesterase"/>
    <property type="match status" value="1"/>
</dbReference>
<name>A0AAN8WYN7_HALRR</name>
<keyword evidence="1" id="KW-0325">Glycoprotein</keyword>
<dbReference type="InterPro" id="IPR029058">
    <property type="entry name" value="AB_hydrolase_fold"/>
</dbReference>